<evidence type="ECO:0000313" key="2">
    <source>
        <dbReference type="EMBL" id="CEM40634.1"/>
    </source>
</evidence>
<proteinExistence type="predicted"/>
<accession>A0A0G4HA42</accession>
<dbReference type="VEuPathDB" id="CryptoDB:Cvel_25435"/>
<reference evidence="2" key="1">
    <citation type="submission" date="2014-11" db="EMBL/GenBank/DDBJ databases">
        <authorList>
            <person name="Otto D Thomas"/>
            <person name="Naeem Raeece"/>
        </authorList>
    </citation>
    <scope>NUCLEOTIDE SEQUENCE</scope>
</reference>
<dbReference type="AlphaFoldDB" id="A0A0G4HA42"/>
<organism evidence="2">
    <name type="scientific">Chromera velia CCMP2878</name>
    <dbReference type="NCBI Taxonomy" id="1169474"/>
    <lineage>
        <taxon>Eukaryota</taxon>
        <taxon>Sar</taxon>
        <taxon>Alveolata</taxon>
        <taxon>Colpodellida</taxon>
        <taxon>Chromeraceae</taxon>
        <taxon>Chromera</taxon>
    </lineage>
</organism>
<feature type="compositionally biased region" description="Basic and acidic residues" evidence="1">
    <location>
        <begin position="372"/>
        <end position="389"/>
    </location>
</feature>
<evidence type="ECO:0000256" key="1">
    <source>
        <dbReference type="SAM" id="MobiDB-lite"/>
    </source>
</evidence>
<dbReference type="EMBL" id="CDMZ01002074">
    <property type="protein sequence ID" value="CEM40634.1"/>
    <property type="molecule type" value="Genomic_DNA"/>
</dbReference>
<feature type="region of interest" description="Disordered" evidence="1">
    <location>
        <begin position="139"/>
        <end position="162"/>
    </location>
</feature>
<protein>
    <submittedName>
        <fullName evidence="2">Uncharacterized protein</fullName>
    </submittedName>
</protein>
<sequence length="920" mass="98951">MRNRLAVFLSAFCVAGFEESQTKVPSGGTAFLEFSSETPAHEPRAVSVYWINLDTSVERREEFEKNNFPIFKKVGGLRPVRVSGWPGNHAEFVRQRQSGASDIVLDCASLRWGGGEDPKGVEKETGKGEGLEGKLEQDVSAVQGTETEEEALGRRGHRGNSARDSLNSLRGFCEGHGFSGLLRVSTLGDACKRAPLPDIGTRLSHLLAMRQAYLRGEEWALFVEDDVSLEPLAAIVDARREACGGRNRSVSGRSRETIYANVSIGEEGIQEEEFTGVTGQSVLQDLIQRAELHAEQIAKGPPINMSDPVDRRKMWGADWSTVDDVLQGWRYRHAAGALGGGKRAVAVQLFTNNIGHYPVLQDLFVNEEEDQDPKKRKEKGKEKGKGKGRDRLHVLTASCKPSEVLVKSPKEAVGGPDLCAPASYFVEKGAHRECLCGSSSHNWLSEMGVDSVYMDRMMGCASWGCGAFLLNRAAMEFHLRMYWSGWRRAVREKKAEQNCSGQEGVNDVWGGKKRQSSVSGGEQCQCERFIKPQSSFEMPTSHWADGSQLGERFVFRGYVPEVRGRKKKRLCDSTAYLYLFPADAMKAVVALSAGMDLSSFDLGGLFQLKKTPKTSTGKGTIGKKISCADVTDQDFTSTCTAAGYRPYDAEAGALIDCGSRLSLCTTAKCCPPPTCASVAAAEGPFDCAAAGYPPLSPSLEELVLCPTGSPSGCTTATCCGPPTCNSAEPHECVSGYECAAIRRNASDPDIQGLQLCPSSDPSACTSSFCCGPATCGSVGIDCEANDFFEPDADTARKLCPNPTDPDSCTPVFCCGFASAELALAAENCTAAGYRDIPPGTTCPDPLDPSSCSIAASCRAPTCLSANEVFMFDTHCDCNFDANEANIVLCPDGTPDSCAADDFCCNLPLSGQLNGVETVRF</sequence>
<name>A0A0G4HA42_9ALVE</name>
<gene>
    <name evidence="2" type="ORF">Cvel_25435</name>
</gene>
<feature type="region of interest" description="Disordered" evidence="1">
    <location>
        <begin position="368"/>
        <end position="389"/>
    </location>
</feature>